<gene>
    <name evidence="1" type="ORF">Amon02_000632300</name>
</gene>
<organism evidence="1 2">
    <name type="scientific">Ambrosiozyma monospora</name>
    <name type="common">Yeast</name>
    <name type="synonym">Endomycopsis monosporus</name>
    <dbReference type="NCBI Taxonomy" id="43982"/>
    <lineage>
        <taxon>Eukaryota</taxon>
        <taxon>Fungi</taxon>
        <taxon>Dikarya</taxon>
        <taxon>Ascomycota</taxon>
        <taxon>Saccharomycotina</taxon>
        <taxon>Pichiomycetes</taxon>
        <taxon>Pichiales</taxon>
        <taxon>Pichiaceae</taxon>
        <taxon>Ambrosiozyma</taxon>
    </lineage>
</organism>
<keyword evidence="2" id="KW-1185">Reference proteome</keyword>
<evidence type="ECO:0000313" key="2">
    <source>
        <dbReference type="Proteomes" id="UP001165064"/>
    </source>
</evidence>
<evidence type="ECO:0000313" key="1">
    <source>
        <dbReference type="EMBL" id="GME83670.1"/>
    </source>
</evidence>
<protein>
    <submittedName>
        <fullName evidence="1">Unnamed protein product</fullName>
    </submittedName>
</protein>
<proteinExistence type="predicted"/>
<reference evidence="1" key="1">
    <citation type="submission" date="2023-04" db="EMBL/GenBank/DDBJ databases">
        <title>Ambrosiozyma monospora NBRC 10751.</title>
        <authorList>
            <person name="Ichikawa N."/>
            <person name="Sato H."/>
            <person name="Tonouchi N."/>
        </authorList>
    </citation>
    <scope>NUCLEOTIDE SEQUENCE</scope>
    <source>
        <strain evidence="1">NBRC 10751</strain>
    </source>
</reference>
<sequence length="319" mass="34881">MCIFSTCLCVFLIALDQTITAAIISEVSAKFKSFDEITWITSGFFLGTGALCQIWGQASTIWGRKWIMVLGIFIFELGSLICAVSPSMKIFIVGRVLQGMGGANIETLAILICTEVSMESLRPIVYAIVSLDYMLASVIGPIIGGLFATYVSWRWCFYINLCFGAVIVPVFILSFNPKTPEGTFKEKLKKLDFIGSLSMIGFIVTLLVAISFGVAEFSWGSGAVISCLVLSGLLFMVFLVWNFKYSPVPLIPKSIIVIPQISFAAGSLSFGYSAYIVSEQFISIYFQIVRDNDSIHTGLSLFPIIISCTLSTIVDVSGY</sequence>
<comment type="caution">
    <text evidence="1">The sequence shown here is derived from an EMBL/GenBank/DDBJ whole genome shotgun (WGS) entry which is preliminary data.</text>
</comment>
<dbReference type="EMBL" id="BSXS01004905">
    <property type="protein sequence ID" value="GME83670.1"/>
    <property type="molecule type" value="Genomic_DNA"/>
</dbReference>
<dbReference type="Proteomes" id="UP001165064">
    <property type="component" value="Unassembled WGS sequence"/>
</dbReference>
<name>A0ACB5T8D7_AMBMO</name>
<accession>A0ACB5T8D7</accession>